<feature type="region of interest" description="Disordered" evidence="2">
    <location>
        <begin position="455"/>
        <end position="481"/>
    </location>
</feature>
<dbReference type="AlphaFoldDB" id="A0A484PMR7"/>
<evidence type="ECO:0000313" key="10">
    <source>
        <dbReference type="EMBL" id="VFR98709.1"/>
    </source>
</evidence>
<dbReference type="EMBL" id="CAADHY010000023">
    <property type="protein sequence ID" value="VFR27432.1"/>
    <property type="molecule type" value="Genomic_DNA"/>
</dbReference>
<dbReference type="Pfam" id="PF17806">
    <property type="entry name" value="SO_alpha_A3"/>
    <property type="match status" value="1"/>
</dbReference>
<dbReference type="Pfam" id="PF07992">
    <property type="entry name" value="Pyr_redox_2"/>
    <property type="match status" value="1"/>
</dbReference>
<dbReference type="EMBL" id="CAADIK010000023">
    <property type="protein sequence ID" value="VFR69684.1"/>
    <property type="molecule type" value="Genomic_DNA"/>
</dbReference>
<organism evidence="5">
    <name type="scientific">plant metagenome</name>
    <dbReference type="NCBI Taxonomy" id="1297885"/>
    <lineage>
        <taxon>unclassified sequences</taxon>
        <taxon>metagenomes</taxon>
        <taxon>organismal metagenomes</taxon>
    </lineage>
</organism>
<proteinExistence type="predicted"/>
<evidence type="ECO:0000313" key="9">
    <source>
        <dbReference type="EMBL" id="VFR71090.1"/>
    </source>
</evidence>
<dbReference type="InterPro" id="IPR041117">
    <property type="entry name" value="SoxA_A3"/>
</dbReference>
<dbReference type="PRINTS" id="PR00368">
    <property type="entry name" value="FADPNR"/>
</dbReference>
<dbReference type="EMBL" id="CAADIG010000005">
    <property type="protein sequence ID" value="VFR39721.1"/>
    <property type="molecule type" value="Genomic_DNA"/>
</dbReference>
<evidence type="ECO:0000256" key="2">
    <source>
        <dbReference type="SAM" id="MobiDB-lite"/>
    </source>
</evidence>
<dbReference type="EMBL" id="CAADIP010000070">
    <property type="protein sequence ID" value="VFR98709.1"/>
    <property type="molecule type" value="Genomic_DNA"/>
</dbReference>
<protein>
    <submittedName>
        <fullName evidence="5">Opine oxidase subunit A</fullName>
    </submittedName>
</protein>
<evidence type="ECO:0000313" key="5">
    <source>
        <dbReference type="EMBL" id="VFR27432.1"/>
    </source>
</evidence>
<keyword evidence="1" id="KW-0560">Oxidoreductase</keyword>
<dbReference type="EMBL" id="CAADIZ010000011">
    <property type="protein sequence ID" value="VFS22127.1"/>
    <property type="molecule type" value="Genomic_DNA"/>
</dbReference>
<dbReference type="GO" id="GO:0016491">
    <property type="term" value="F:oxidoreductase activity"/>
    <property type="evidence" value="ECO:0007669"/>
    <property type="project" value="UniProtKB-KW"/>
</dbReference>
<reference evidence="5" key="1">
    <citation type="submission" date="2019-03" db="EMBL/GenBank/DDBJ databases">
        <authorList>
            <person name="Danneels B."/>
        </authorList>
    </citation>
    <scope>NUCLEOTIDE SEQUENCE</scope>
</reference>
<dbReference type="InterPro" id="IPR023753">
    <property type="entry name" value="FAD/NAD-binding_dom"/>
</dbReference>
<evidence type="ECO:0000313" key="11">
    <source>
        <dbReference type="EMBL" id="VFS22127.1"/>
    </source>
</evidence>
<dbReference type="EMBL" id="CAADII010000042">
    <property type="protein sequence ID" value="VFR55176.1"/>
    <property type="molecule type" value="Genomic_DNA"/>
</dbReference>
<dbReference type="SUPFAM" id="SSF51905">
    <property type="entry name" value="FAD/NAD(P)-binding domain"/>
    <property type="match status" value="1"/>
</dbReference>
<evidence type="ECO:0000259" key="4">
    <source>
        <dbReference type="Pfam" id="PF17806"/>
    </source>
</evidence>
<dbReference type="InterPro" id="IPR036188">
    <property type="entry name" value="FAD/NAD-bd_sf"/>
</dbReference>
<evidence type="ECO:0000259" key="3">
    <source>
        <dbReference type="Pfam" id="PF07992"/>
    </source>
</evidence>
<dbReference type="InterPro" id="IPR041854">
    <property type="entry name" value="BFD-like_2Fe2S-bd_dom_sf"/>
</dbReference>
<dbReference type="CDD" id="cd19946">
    <property type="entry name" value="GlpA-like_Fer2_BFD-like"/>
    <property type="match status" value="1"/>
</dbReference>
<sequence>MDYDLVVIGAGPAGMAAAAEGADLGLTVLLLDEQPQAGGQIYRRVQQASPQAARVLGSDYLEGRALVERLDASGAHTQFGAFVFDVSPQLEVSFQAGGAFRQVRAKHLIIATGAMERASPFPGWTLPGVMTAGAAQIALKADAVMPSGRIALAGCGPLLLLVAQQLLRAGATLTAVIETGEPHNLRRAVGKLPAALRAQRDLRKGAAMLWGIWAGRLPWFRSATDLHAVGTERLRAVQFQHRGTRKELEIDTLLVHHGVLPNHQLTRLLGLAHRWNTQQLAWEVVCDAFGQTSRPGISVAGDGASIAGAKAAAVRGALAAIGAARALGRPAPAPREQQIRVELKRHTAIRPFLDALYRPPGWIEHPADATTICRCERVSAGTIREMADLGCAGPNQTKFFSRCGMGPCQGRVCGTPVSQLLAQRTGLGVEQIGAYQIRAPLKPLPLSLIASFNPDATSSPTRQPCTPNHNASTATPASAKS</sequence>
<dbReference type="InterPro" id="IPR017224">
    <property type="entry name" value="Opine_Oxase_asu/HCN_bsu"/>
</dbReference>
<dbReference type="InterPro" id="IPR051691">
    <property type="entry name" value="Metab_Enz_Cyan_OpOx_G3PDH"/>
</dbReference>
<gene>
    <name evidence="5" type="ORF">AMP9_4481</name>
    <name evidence="6" type="ORF">ANT2_4303</name>
    <name evidence="9" type="ORF">ANT3_4307</name>
    <name evidence="7" type="ORF">BRI6_4601</name>
    <name evidence="8" type="ORF">BRI9_4604</name>
    <name evidence="10" type="ORF">IVO3_4600</name>
    <name evidence="11" type="ORF">RAN7_4532</name>
</gene>
<dbReference type="PANTHER" id="PTHR42949:SF3">
    <property type="entry name" value="ANAEROBIC GLYCEROL-3-PHOSPHATE DEHYDROGENASE SUBUNIT B"/>
    <property type="match status" value="1"/>
</dbReference>
<accession>A0A484PMR7</accession>
<feature type="domain" description="SoxA A3" evidence="4">
    <location>
        <begin position="394"/>
        <end position="450"/>
    </location>
</feature>
<evidence type="ECO:0000313" key="7">
    <source>
        <dbReference type="EMBL" id="VFR55176.1"/>
    </source>
</evidence>
<dbReference type="Gene3D" id="3.50.50.60">
    <property type="entry name" value="FAD/NAD(P)-binding domain"/>
    <property type="match status" value="2"/>
</dbReference>
<name>A0A484PMR7_9ZZZZ</name>
<evidence type="ECO:0000256" key="1">
    <source>
        <dbReference type="ARBA" id="ARBA00023002"/>
    </source>
</evidence>
<evidence type="ECO:0000313" key="6">
    <source>
        <dbReference type="EMBL" id="VFR39721.1"/>
    </source>
</evidence>
<evidence type="ECO:0000313" key="8">
    <source>
        <dbReference type="EMBL" id="VFR69684.1"/>
    </source>
</evidence>
<dbReference type="EMBL" id="CAADID010000021">
    <property type="protein sequence ID" value="VFR71090.1"/>
    <property type="molecule type" value="Genomic_DNA"/>
</dbReference>
<feature type="domain" description="FAD/NAD(P)-binding" evidence="3">
    <location>
        <begin position="3"/>
        <end position="312"/>
    </location>
</feature>
<dbReference type="PIRSF" id="PIRSF037495">
    <property type="entry name" value="Opine_OX_OoxA/HcnB"/>
    <property type="match status" value="1"/>
</dbReference>
<dbReference type="PANTHER" id="PTHR42949">
    <property type="entry name" value="ANAEROBIC GLYCEROL-3-PHOSPHATE DEHYDROGENASE SUBUNIT B"/>
    <property type="match status" value="1"/>
</dbReference>
<dbReference type="PRINTS" id="PR00411">
    <property type="entry name" value="PNDRDTASEI"/>
</dbReference>
<dbReference type="Gene3D" id="1.10.10.1100">
    <property type="entry name" value="BFD-like [2Fe-2S]-binding domain"/>
    <property type="match status" value="1"/>
</dbReference>